<dbReference type="InterPro" id="IPR036397">
    <property type="entry name" value="RNaseH_sf"/>
</dbReference>
<dbReference type="SUPFAM" id="SSF53098">
    <property type="entry name" value="Ribonuclease H-like"/>
    <property type="match status" value="1"/>
</dbReference>
<dbReference type="GO" id="GO:0015074">
    <property type="term" value="P:DNA integration"/>
    <property type="evidence" value="ECO:0007669"/>
    <property type="project" value="InterPro"/>
</dbReference>
<dbReference type="InterPro" id="IPR012337">
    <property type="entry name" value="RNaseH-like_sf"/>
</dbReference>
<dbReference type="Gene3D" id="3.30.420.10">
    <property type="entry name" value="Ribonuclease H-like superfamily/Ribonuclease H"/>
    <property type="match status" value="1"/>
</dbReference>
<name>A0A927M7F1_9ACTN</name>
<dbReference type="GO" id="GO:0003676">
    <property type="term" value="F:nucleic acid binding"/>
    <property type="evidence" value="ECO:0007669"/>
    <property type="project" value="InterPro"/>
</dbReference>
<keyword evidence="4" id="KW-1185">Reference proteome</keyword>
<proteinExistence type="predicted"/>
<feature type="domain" description="Integrase catalytic" evidence="2">
    <location>
        <begin position="186"/>
        <end position="349"/>
    </location>
</feature>
<feature type="transmembrane region" description="Helical" evidence="1">
    <location>
        <begin position="12"/>
        <end position="32"/>
    </location>
</feature>
<evidence type="ECO:0000259" key="2">
    <source>
        <dbReference type="PROSITE" id="PS50994"/>
    </source>
</evidence>
<accession>A0A927M7F1</accession>
<protein>
    <submittedName>
        <fullName evidence="3">Transposase</fullName>
    </submittedName>
</protein>
<reference evidence="3" key="1">
    <citation type="submission" date="2020-10" db="EMBL/GenBank/DDBJ databases">
        <title>Sequencing the genomes of 1000 actinobacteria strains.</title>
        <authorList>
            <person name="Klenk H.-P."/>
        </authorList>
    </citation>
    <scope>NUCLEOTIDE SEQUENCE</scope>
    <source>
        <strain evidence="3">DSM 46832</strain>
    </source>
</reference>
<keyword evidence="1" id="KW-0812">Transmembrane</keyword>
<dbReference type="EMBL" id="JADBEB010000001">
    <property type="protein sequence ID" value="MBE1489154.1"/>
    <property type="molecule type" value="Genomic_DNA"/>
</dbReference>
<dbReference type="InterPro" id="IPR001584">
    <property type="entry name" value="Integrase_cat-core"/>
</dbReference>
<evidence type="ECO:0000313" key="4">
    <source>
        <dbReference type="Proteomes" id="UP000649753"/>
    </source>
</evidence>
<gene>
    <name evidence="3" type="ORF">H4W31_004792</name>
</gene>
<keyword evidence="1" id="KW-0472">Membrane</keyword>
<sequence>MVDVERRASMPVVLYRLAYLGVTNTLALLRLLPMSDREKDAEILALRHQLTVLQRQLHGEKTRFTRADRAWLAALLHRLPRDVLRNLRLLVRPETVLRWHRDLIAHRHARISRPPRAGRPRTVRSIRRLVLRLARENATWGYRRIHSELLVLGVKIAASTVWEILQQAGIDPAPQRTATTWSTLLRSQAPAIIAADFCETTTLTGARLYVLTVIEHATRRVRILGATAHPTAGWVTQAARNLVMDLEDAGCQVRYLIRDRDGKYPALFDAILADTGITVVRSGVRMPRMNSIMERWIQACRHELLDRTLIWNHTHLIHALRQYEHHHNQHRPHRGIANARPMRPLPEPITDPATLTRLHVHRHDRLGGLLHEYEHAA</sequence>
<comment type="caution">
    <text evidence="3">The sequence shown here is derived from an EMBL/GenBank/DDBJ whole genome shotgun (WGS) entry which is preliminary data.</text>
</comment>
<dbReference type="Pfam" id="PF13683">
    <property type="entry name" value="rve_3"/>
    <property type="match status" value="1"/>
</dbReference>
<evidence type="ECO:0000313" key="3">
    <source>
        <dbReference type="EMBL" id="MBE1489154.1"/>
    </source>
</evidence>
<evidence type="ECO:0000256" key="1">
    <source>
        <dbReference type="SAM" id="Phobius"/>
    </source>
</evidence>
<dbReference type="AlphaFoldDB" id="A0A927M7F1"/>
<keyword evidence="1" id="KW-1133">Transmembrane helix</keyword>
<dbReference type="PROSITE" id="PS50994">
    <property type="entry name" value="INTEGRASE"/>
    <property type="match status" value="1"/>
</dbReference>
<organism evidence="3 4">
    <name type="scientific">Plantactinospora soyae</name>
    <dbReference type="NCBI Taxonomy" id="1544732"/>
    <lineage>
        <taxon>Bacteria</taxon>
        <taxon>Bacillati</taxon>
        <taxon>Actinomycetota</taxon>
        <taxon>Actinomycetes</taxon>
        <taxon>Micromonosporales</taxon>
        <taxon>Micromonosporaceae</taxon>
        <taxon>Plantactinospora</taxon>
    </lineage>
</organism>
<dbReference type="Proteomes" id="UP000649753">
    <property type="component" value="Unassembled WGS sequence"/>
</dbReference>